<dbReference type="Gene3D" id="3.60.10.10">
    <property type="entry name" value="Endonuclease/exonuclease/phosphatase"/>
    <property type="match status" value="1"/>
</dbReference>
<dbReference type="GO" id="GO:0003824">
    <property type="term" value="F:catalytic activity"/>
    <property type="evidence" value="ECO:0007669"/>
    <property type="project" value="InterPro"/>
</dbReference>
<reference evidence="2 3" key="1">
    <citation type="submission" date="2017-01" db="EMBL/GenBank/DDBJ databases">
        <title>Deconstructing symbiosis and pathogenesis requirements using a combined genomic-metabolomic approach.</title>
        <authorList>
            <person name="Tobias N.J."/>
            <person name="Wolff H."/>
            <person name="Djahanschiri B."/>
            <person name="Ebersberger I."/>
            <person name="Bode H.B."/>
        </authorList>
    </citation>
    <scope>NUCLEOTIDE SEQUENCE [LARGE SCALE GENOMIC DNA]</scope>
    <source>
        <strain evidence="2 3">DSM 4764</strain>
    </source>
</reference>
<dbReference type="AlphaFoldDB" id="A0A1Y2SUF1"/>
<organism evidence="2 3">
    <name type="scientific">Xenorhabdus beddingii</name>
    <dbReference type="NCBI Taxonomy" id="40578"/>
    <lineage>
        <taxon>Bacteria</taxon>
        <taxon>Pseudomonadati</taxon>
        <taxon>Pseudomonadota</taxon>
        <taxon>Gammaproteobacteria</taxon>
        <taxon>Enterobacterales</taxon>
        <taxon>Morganellaceae</taxon>
        <taxon>Xenorhabdus</taxon>
    </lineage>
</organism>
<sequence length="294" mass="33385">MGGGRMAEVGLVIKSYARRLYERKLVNIRRAKKNYTMRYVAGQPVERVFPTSKQLLEEATLPQGEPILGRNHELSIAIWNIYKQQRPLWQSVLTSLIEKSDLILLQEAQTTPDLLKFITTSGLIADQVPAFAIPQHPSGVMTLASSSPIYCCPLREKEPILRLSKSSLITIYPLPDERQLMVINVHAINFSLGVDVYSRQLNNIGIYIGLHNGPVIFAGDFNAWSRQRRRVLARFAHRMQLKEVYFDDDHRTIVFGKPLDFVFYRELNVLSATVLTTGASDHNPLIVNFSLSHV</sequence>
<comment type="caution">
    <text evidence="2">The sequence shown here is derived from an EMBL/GenBank/DDBJ whole genome shotgun (WGS) entry which is preliminary data.</text>
</comment>
<accession>A0A1Y2SUF1</accession>
<feature type="domain" description="Endonuclease/exonuclease/phosphatase" evidence="1">
    <location>
        <begin position="79"/>
        <end position="282"/>
    </location>
</feature>
<evidence type="ECO:0000313" key="3">
    <source>
        <dbReference type="Proteomes" id="UP000194204"/>
    </source>
</evidence>
<dbReference type="NCBIfam" id="NF003841">
    <property type="entry name" value="PRK05421.1-3"/>
    <property type="match status" value="1"/>
</dbReference>
<dbReference type="Proteomes" id="UP000194204">
    <property type="component" value="Unassembled WGS sequence"/>
</dbReference>
<proteinExistence type="predicted"/>
<protein>
    <submittedName>
        <fullName evidence="2">EEP domain-containing protein</fullName>
    </submittedName>
</protein>
<evidence type="ECO:0000313" key="2">
    <source>
        <dbReference type="EMBL" id="OTA21990.1"/>
    </source>
</evidence>
<evidence type="ECO:0000259" key="1">
    <source>
        <dbReference type="Pfam" id="PF03372"/>
    </source>
</evidence>
<dbReference type="InterPro" id="IPR005135">
    <property type="entry name" value="Endo/exonuclease/phosphatase"/>
</dbReference>
<dbReference type="SUPFAM" id="SSF56219">
    <property type="entry name" value="DNase I-like"/>
    <property type="match status" value="1"/>
</dbReference>
<dbReference type="STRING" id="40578.Xbed_00239"/>
<dbReference type="NCBIfam" id="NF003839">
    <property type="entry name" value="PRK05421.1-1"/>
    <property type="match status" value="1"/>
</dbReference>
<keyword evidence="3" id="KW-1185">Reference proteome</keyword>
<dbReference type="Pfam" id="PF03372">
    <property type="entry name" value="Exo_endo_phos"/>
    <property type="match status" value="1"/>
</dbReference>
<dbReference type="EMBL" id="MUBK01000001">
    <property type="protein sequence ID" value="OTA21990.1"/>
    <property type="molecule type" value="Genomic_DNA"/>
</dbReference>
<name>A0A1Y2SUF1_9GAMM</name>
<gene>
    <name evidence="2" type="ORF">Xbed_00239</name>
</gene>
<dbReference type="InterPro" id="IPR036691">
    <property type="entry name" value="Endo/exonu/phosph_ase_sf"/>
</dbReference>
<dbReference type="NCBIfam" id="NF003840">
    <property type="entry name" value="PRK05421.1-2"/>
    <property type="match status" value="1"/>
</dbReference>
<dbReference type="NCBIfam" id="NF003842">
    <property type="entry name" value="PRK05421.1-4"/>
    <property type="match status" value="1"/>
</dbReference>